<name>A0A1N6ZM40_9ACTN</name>
<evidence type="ECO:0000313" key="3">
    <source>
        <dbReference type="Proteomes" id="UP000186004"/>
    </source>
</evidence>
<keyword evidence="3" id="KW-1185">Reference proteome</keyword>
<sequence length="134" mass="13514">MFGTADTSLGKVLTDSHGFTLYRFDPDTPTSSACTGECAALWPPVTGMPSAASGTTLPGKLSTISRPDGSTQAVYDGHPAYRYTQDRAPGQTNGEGVLGTWHVIKPDAGAAAGPSTTSAPSAAATTGSGSTSLY</sequence>
<protein>
    <submittedName>
        <fullName evidence="2">Predicted lipoprotein with conserved Yx(FWY)xxD motif</fullName>
    </submittedName>
</protein>
<dbReference type="AlphaFoldDB" id="A0A1N6ZM40"/>
<dbReference type="PANTHER" id="PTHR39335">
    <property type="entry name" value="BLL4220 PROTEIN"/>
    <property type="match status" value="1"/>
</dbReference>
<dbReference type="InterPro" id="IPR005297">
    <property type="entry name" value="Lipoprotein_repeat"/>
</dbReference>
<reference evidence="2 3" key="1">
    <citation type="submission" date="2017-01" db="EMBL/GenBank/DDBJ databases">
        <authorList>
            <person name="Mah S.A."/>
            <person name="Swanson W.J."/>
            <person name="Moy G.W."/>
            <person name="Vacquier V.D."/>
        </authorList>
    </citation>
    <scope>NUCLEOTIDE SEQUENCE [LARGE SCALE GENOMIC DNA]</scope>
    <source>
        <strain evidence="2 3">DSM 45758</strain>
    </source>
</reference>
<evidence type="ECO:0000313" key="2">
    <source>
        <dbReference type="EMBL" id="SIR27736.1"/>
    </source>
</evidence>
<dbReference type="Proteomes" id="UP000186004">
    <property type="component" value="Unassembled WGS sequence"/>
</dbReference>
<feature type="region of interest" description="Disordered" evidence="1">
    <location>
        <begin position="109"/>
        <end position="134"/>
    </location>
</feature>
<feature type="region of interest" description="Disordered" evidence="1">
    <location>
        <begin position="51"/>
        <end position="70"/>
    </location>
</feature>
<accession>A0A1N6ZM40</accession>
<evidence type="ECO:0000256" key="1">
    <source>
        <dbReference type="SAM" id="MobiDB-lite"/>
    </source>
</evidence>
<dbReference type="EMBL" id="FTNF01000008">
    <property type="protein sequence ID" value="SIR27736.1"/>
    <property type="molecule type" value="Genomic_DNA"/>
</dbReference>
<dbReference type="GO" id="GO:0043448">
    <property type="term" value="P:alkane catabolic process"/>
    <property type="evidence" value="ECO:0007669"/>
    <property type="project" value="TreeGrafter"/>
</dbReference>
<dbReference type="Pfam" id="PF03640">
    <property type="entry name" value="Lipoprotein_15"/>
    <property type="match status" value="2"/>
</dbReference>
<gene>
    <name evidence="2" type="ORF">SAMN05444858_10813</name>
</gene>
<organism evidence="2 3">
    <name type="scientific">Micromonospora avicenniae</name>
    <dbReference type="NCBI Taxonomy" id="1198245"/>
    <lineage>
        <taxon>Bacteria</taxon>
        <taxon>Bacillati</taxon>
        <taxon>Actinomycetota</taxon>
        <taxon>Actinomycetes</taxon>
        <taxon>Micromonosporales</taxon>
        <taxon>Micromonosporaceae</taxon>
        <taxon>Micromonospora</taxon>
    </lineage>
</organism>
<proteinExistence type="predicted"/>
<dbReference type="PANTHER" id="PTHR39335:SF1">
    <property type="entry name" value="BLL4220 PROTEIN"/>
    <property type="match status" value="1"/>
</dbReference>
<feature type="compositionally biased region" description="Polar residues" evidence="1">
    <location>
        <begin position="52"/>
        <end position="70"/>
    </location>
</feature>
<keyword evidence="2" id="KW-0449">Lipoprotein</keyword>